<dbReference type="InterPro" id="IPR027417">
    <property type="entry name" value="P-loop_NTPase"/>
</dbReference>
<proteinExistence type="predicted"/>
<protein>
    <submittedName>
        <fullName evidence="2">DEAD/DEAH box helicase</fullName>
    </submittedName>
</protein>
<dbReference type="InterPro" id="IPR011545">
    <property type="entry name" value="DEAD/DEAH_box_helicase_dom"/>
</dbReference>
<reference evidence="2 3" key="1">
    <citation type="submission" date="2019-10" db="EMBL/GenBank/DDBJ databases">
        <title>Genome Sequences from Six Type Strain Members of the Archaeal Family Sulfolobaceae: Acidianus ambivalens, Acidianus infernus, Metallosphaera prunae, Stygiolobus azoricus, Sulfolobus metallicus, and Sulfurisphaera ohwakuensis.</title>
        <authorList>
            <person name="Counts J.A."/>
            <person name="Kelly R.M."/>
        </authorList>
    </citation>
    <scope>NUCLEOTIDE SEQUENCE [LARGE SCALE GENOMIC DNA]</scope>
    <source>
        <strain evidence="2 3">DSM 3191</strain>
    </source>
</reference>
<keyword evidence="2" id="KW-0378">Hydrolase</keyword>
<keyword evidence="2" id="KW-0547">Nucleotide-binding</keyword>
<comment type="caution">
    <text evidence="2">The sequence shown here is derived from an EMBL/GenBank/DDBJ whole genome shotgun (WGS) entry which is preliminary data.</text>
</comment>
<dbReference type="GO" id="GO:0003676">
    <property type="term" value="F:nucleic acid binding"/>
    <property type="evidence" value="ECO:0007669"/>
    <property type="project" value="InterPro"/>
</dbReference>
<dbReference type="EMBL" id="WFIY01000004">
    <property type="protein sequence ID" value="MUM65964.1"/>
    <property type="molecule type" value="Genomic_DNA"/>
</dbReference>
<dbReference type="OrthoDB" id="36796at2157"/>
<gene>
    <name evidence="2" type="ORF">D1867_12155</name>
</gene>
<keyword evidence="3" id="KW-1185">Reference proteome</keyword>
<accession>A0A6A9QIA6</accession>
<name>A0A6A9QIA6_ACIIN</name>
<organism evidence="2 3">
    <name type="scientific">Acidianus infernus</name>
    <dbReference type="NCBI Taxonomy" id="12915"/>
    <lineage>
        <taxon>Archaea</taxon>
        <taxon>Thermoproteota</taxon>
        <taxon>Thermoprotei</taxon>
        <taxon>Sulfolobales</taxon>
        <taxon>Sulfolobaceae</taxon>
        <taxon>Acidianus</taxon>
    </lineage>
</organism>
<dbReference type="AlphaFoldDB" id="A0A6A9QIA6"/>
<dbReference type="GO" id="GO:0005524">
    <property type="term" value="F:ATP binding"/>
    <property type="evidence" value="ECO:0007669"/>
    <property type="project" value="InterPro"/>
</dbReference>
<dbReference type="Proteomes" id="UP000440125">
    <property type="component" value="Unassembled WGS sequence"/>
</dbReference>
<dbReference type="PROSITE" id="PS51192">
    <property type="entry name" value="HELICASE_ATP_BIND_1"/>
    <property type="match status" value="1"/>
</dbReference>
<dbReference type="SMART" id="SM00487">
    <property type="entry name" value="DEXDc"/>
    <property type="match status" value="1"/>
</dbReference>
<keyword evidence="2" id="KW-0067">ATP-binding</keyword>
<dbReference type="Pfam" id="PF00270">
    <property type="entry name" value="DEAD"/>
    <property type="match status" value="1"/>
</dbReference>
<evidence type="ECO:0000313" key="2">
    <source>
        <dbReference type="EMBL" id="MUM65964.1"/>
    </source>
</evidence>
<dbReference type="RefSeq" id="WP_155864345.1">
    <property type="nucleotide sequence ID" value="NZ_WFIY01000004.1"/>
</dbReference>
<keyword evidence="2" id="KW-0347">Helicase</keyword>
<sequence>MDFLTINVDKVTVEGGSSEYLGFKLRKFQEEVKDSIEGKEKVVLQTPTGSGKTFSLLLSKHSVGLYPVLELLEDQYRSVSSLFKDVEYQDEFIKIVRAGGEKLALIKFSATLAKGKEVKLNVLEDRKVDRKIVFTTPDSFHIYNQMLTYPSHTALAVIYGNPEVDELLNVDIKRKEIIKRLGLFLNLFKGDMIFVDEFHLYDNYQLSSLIITLKIIKRIHDHDFSLILSSATPSEEKIKKIEDGLKVEYGGNFHFKRINARKGNVLVRGRAKVRLIFVDSKGKTKLSRFVNAGDEIPDLIHKGLLDNVYNELKEKKQRGIIVVDKVSQALEIAKALHDRFGIRVVCKTSIKGEYCGEDDVFVVGSSAITQGVDYPNVSYGLIARFFSEAVIQAIGRVGRKMEECKIDLVLPKVGNGLKDGMTYEEFVEWIIKTYPSINEIDYGDQSFREFLLINSAIAVYERLTGHQMNMESWNKGIPYIGDISSLSLLYYFRFTGPQVKYKLGSISSEADLGTIMRNFSFEVENNIFELKGVGRSAVVANCDQKKLEGLANKIVSSTFLELLGCKFEDENGNPVSIGKQLFLVVRDEKLSDYIINTGRGIGVKNSDKYCLAFI</sequence>
<dbReference type="InterPro" id="IPR014001">
    <property type="entry name" value="Helicase_ATP-bd"/>
</dbReference>
<evidence type="ECO:0000259" key="1">
    <source>
        <dbReference type="PROSITE" id="PS51192"/>
    </source>
</evidence>
<feature type="domain" description="Helicase ATP-binding" evidence="1">
    <location>
        <begin position="33"/>
        <end position="251"/>
    </location>
</feature>
<dbReference type="Gene3D" id="3.40.50.300">
    <property type="entry name" value="P-loop containing nucleotide triphosphate hydrolases"/>
    <property type="match status" value="2"/>
</dbReference>
<dbReference type="GO" id="GO:0140097">
    <property type="term" value="F:catalytic activity, acting on DNA"/>
    <property type="evidence" value="ECO:0007669"/>
    <property type="project" value="UniProtKB-ARBA"/>
</dbReference>
<evidence type="ECO:0000313" key="3">
    <source>
        <dbReference type="Proteomes" id="UP000440125"/>
    </source>
</evidence>
<dbReference type="SUPFAM" id="SSF52540">
    <property type="entry name" value="P-loop containing nucleoside triphosphate hydrolases"/>
    <property type="match status" value="1"/>
</dbReference>
<dbReference type="GO" id="GO:0004386">
    <property type="term" value="F:helicase activity"/>
    <property type="evidence" value="ECO:0007669"/>
    <property type="project" value="UniProtKB-KW"/>
</dbReference>